<dbReference type="eggNOG" id="COG4639">
    <property type="taxonomic scope" value="Bacteria"/>
</dbReference>
<dbReference type="HOGENOM" id="CLU_1694196_0_0_11"/>
<dbReference type="OrthoDB" id="2639622at2"/>
<evidence type="ECO:0000313" key="2">
    <source>
        <dbReference type="Proteomes" id="UP000006637"/>
    </source>
</evidence>
<dbReference type="SUPFAM" id="SSF52540">
    <property type="entry name" value="P-loop containing nucleoside triphosphate hydrolases"/>
    <property type="match status" value="1"/>
</dbReference>
<dbReference type="AlphaFoldDB" id="Q1AYR6"/>
<dbReference type="KEGG" id="rxy:Rxyl_0488"/>
<organism evidence="1 2">
    <name type="scientific">Rubrobacter xylanophilus (strain DSM 9941 / JCM 11954 / NBRC 16129 / PRD-1)</name>
    <dbReference type="NCBI Taxonomy" id="266117"/>
    <lineage>
        <taxon>Bacteria</taxon>
        <taxon>Bacillati</taxon>
        <taxon>Actinomycetota</taxon>
        <taxon>Rubrobacteria</taxon>
        <taxon>Rubrobacterales</taxon>
        <taxon>Rubrobacteraceae</taxon>
        <taxon>Rubrobacter</taxon>
    </lineage>
</organism>
<keyword evidence="2" id="KW-1185">Reference proteome</keyword>
<dbReference type="InterPro" id="IPR017101">
    <property type="entry name" value="P-loop_ATP/GTP-bd_All4644_prd"/>
</dbReference>
<dbReference type="STRING" id="266117.Rxyl_0488"/>
<accession>Q1AYR6</accession>
<proteinExistence type="predicted"/>
<dbReference type="PIRSF" id="PIRSF037081">
    <property type="entry name" value="P-loop_All4644_prd"/>
    <property type="match status" value="1"/>
</dbReference>
<name>Q1AYR6_RUBXD</name>
<dbReference type="Gene3D" id="3.40.50.300">
    <property type="entry name" value="P-loop containing nucleotide triphosphate hydrolases"/>
    <property type="match status" value="1"/>
</dbReference>
<dbReference type="InterPro" id="IPR027417">
    <property type="entry name" value="P-loop_NTPase"/>
</dbReference>
<gene>
    <name evidence="1" type="ordered locus">Rxyl_0488</name>
</gene>
<evidence type="ECO:0000313" key="1">
    <source>
        <dbReference type="EMBL" id="ABG03462.1"/>
    </source>
</evidence>
<dbReference type="EMBL" id="CP000386">
    <property type="protein sequence ID" value="ABG03462.1"/>
    <property type="molecule type" value="Genomic_DNA"/>
</dbReference>
<dbReference type="GO" id="GO:0016301">
    <property type="term" value="F:kinase activity"/>
    <property type="evidence" value="ECO:0007669"/>
    <property type="project" value="UniProtKB-KW"/>
</dbReference>
<keyword evidence="1" id="KW-0808">Transferase</keyword>
<dbReference type="Pfam" id="PF13671">
    <property type="entry name" value="AAA_33"/>
    <property type="match status" value="1"/>
</dbReference>
<sequence length="155" mass="17420">MLPVGGRQGTGPRLALMCGLPKSGKTTYARGLQERGWVRVCPDEIRRALHGRGHYPPAEPVVWANAELSVRALLLGGHRVVLDATNTTRHRRAPWLRLARELGVPALAYVLRTPREECLRRNEASEEPVPPEVIDRMARQWEEVTEDGLEVHLVE</sequence>
<dbReference type="Proteomes" id="UP000006637">
    <property type="component" value="Chromosome"/>
</dbReference>
<protein>
    <submittedName>
        <fullName evidence="1">Kinase-like protein</fullName>
    </submittedName>
</protein>
<keyword evidence="1" id="KW-0418">Kinase</keyword>
<reference evidence="1 2" key="1">
    <citation type="submission" date="2006-06" db="EMBL/GenBank/DDBJ databases">
        <title>Complete sequence of Rubrobacter xylanophilus DSM 9941.</title>
        <authorList>
            <consortium name="US DOE Joint Genome Institute"/>
            <person name="Copeland A."/>
            <person name="Lucas S."/>
            <person name="Lapidus A."/>
            <person name="Barry K."/>
            <person name="Detter J.C."/>
            <person name="Glavina del Rio T."/>
            <person name="Hammon N."/>
            <person name="Israni S."/>
            <person name="Dalin E."/>
            <person name="Tice H."/>
            <person name="Pitluck S."/>
            <person name="Munk A.C."/>
            <person name="Brettin T."/>
            <person name="Bruce D."/>
            <person name="Han C."/>
            <person name="Tapia R."/>
            <person name="Gilna P."/>
            <person name="Schmutz J."/>
            <person name="Larimer F."/>
            <person name="Land M."/>
            <person name="Hauser L."/>
            <person name="Kyrpides N."/>
            <person name="Lykidis A."/>
            <person name="da Costa M.S."/>
            <person name="Rainey F.A."/>
            <person name="Empadinhas N."/>
            <person name="Jolivet E."/>
            <person name="Battista J.R."/>
            <person name="Richardson P."/>
        </authorList>
    </citation>
    <scope>NUCLEOTIDE SEQUENCE [LARGE SCALE GENOMIC DNA]</scope>
    <source>
        <strain evidence="2">DSM 9941 / NBRC 16129 / PRD-1</strain>
    </source>
</reference>
<dbReference type="PhylomeDB" id="Q1AYR6"/>